<accession>A0A8X7BJH0</accession>
<dbReference type="AlphaFoldDB" id="A0A8X7BJH0"/>
<name>A0A8X7BJH0_TRICX</name>
<dbReference type="EMBL" id="BMAU01021411">
    <property type="protein sequence ID" value="GFY33423.1"/>
    <property type="molecule type" value="Genomic_DNA"/>
</dbReference>
<sequence length="106" mass="12494">MADLTYAEKSNMHYIYARANDNGRAALRMYQVQFDHRIFSDVHTNLNATFGPPDNALSVDFSQRANNLRLIEDETFDDSDIINNLIDYEETDIKNRILQKWIKYMQ</sequence>
<evidence type="ECO:0000313" key="1">
    <source>
        <dbReference type="EMBL" id="GFY33423.1"/>
    </source>
</evidence>
<protein>
    <submittedName>
        <fullName evidence="1">Uncharacterized protein</fullName>
    </submittedName>
</protein>
<reference evidence="1" key="1">
    <citation type="submission" date="2020-08" db="EMBL/GenBank/DDBJ databases">
        <title>Multicomponent nature underlies the extraordinary mechanical properties of spider dragline silk.</title>
        <authorList>
            <person name="Kono N."/>
            <person name="Nakamura H."/>
            <person name="Mori M."/>
            <person name="Yoshida Y."/>
            <person name="Ohtoshi R."/>
            <person name="Malay A.D."/>
            <person name="Moran D.A.P."/>
            <person name="Tomita M."/>
            <person name="Numata K."/>
            <person name="Arakawa K."/>
        </authorList>
    </citation>
    <scope>NUCLEOTIDE SEQUENCE</scope>
</reference>
<gene>
    <name evidence="1" type="ORF">TNCV_2226941</name>
</gene>
<organism evidence="1 2">
    <name type="scientific">Trichonephila clavipes</name>
    <name type="common">Golden silk orbweaver</name>
    <name type="synonym">Nephila clavipes</name>
    <dbReference type="NCBI Taxonomy" id="2585209"/>
    <lineage>
        <taxon>Eukaryota</taxon>
        <taxon>Metazoa</taxon>
        <taxon>Ecdysozoa</taxon>
        <taxon>Arthropoda</taxon>
        <taxon>Chelicerata</taxon>
        <taxon>Arachnida</taxon>
        <taxon>Araneae</taxon>
        <taxon>Araneomorphae</taxon>
        <taxon>Entelegynae</taxon>
        <taxon>Araneoidea</taxon>
        <taxon>Nephilidae</taxon>
        <taxon>Trichonephila</taxon>
    </lineage>
</organism>
<evidence type="ECO:0000313" key="2">
    <source>
        <dbReference type="Proteomes" id="UP000887159"/>
    </source>
</evidence>
<proteinExistence type="predicted"/>
<comment type="caution">
    <text evidence="1">The sequence shown here is derived from an EMBL/GenBank/DDBJ whole genome shotgun (WGS) entry which is preliminary data.</text>
</comment>
<dbReference type="Proteomes" id="UP000887159">
    <property type="component" value="Unassembled WGS sequence"/>
</dbReference>
<keyword evidence="2" id="KW-1185">Reference proteome</keyword>